<keyword evidence="12" id="KW-1185">Reference proteome</keyword>
<protein>
    <submittedName>
        <fullName evidence="13">TLC domain-containing protein</fullName>
    </submittedName>
</protein>
<evidence type="ECO:0000256" key="8">
    <source>
        <dbReference type="SAM" id="Phobius"/>
    </source>
</evidence>
<dbReference type="EMBL" id="UYYG01001218">
    <property type="protein sequence ID" value="VDN60480.1"/>
    <property type="molecule type" value="Genomic_DNA"/>
</dbReference>
<evidence type="ECO:0000256" key="3">
    <source>
        <dbReference type="ARBA" id="ARBA00004991"/>
    </source>
</evidence>
<feature type="transmembrane region" description="Helical" evidence="8">
    <location>
        <begin position="221"/>
        <end position="242"/>
    </location>
</feature>
<feature type="transmembrane region" description="Helical" evidence="8">
    <location>
        <begin position="270"/>
        <end position="294"/>
    </location>
</feature>
<reference evidence="10 12" key="2">
    <citation type="submission" date="2018-11" db="EMBL/GenBank/DDBJ databases">
        <authorList>
            <consortium name="Pathogen Informatics"/>
        </authorList>
    </citation>
    <scope>NUCLEOTIDE SEQUENCE [LARGE SCALE GENOMIC DNA]</scope>
</reference>
<keyword evidence="5 8" id="KW-1133">Transmembrane helix</keyword>
<dbReference type="Proteomes" id="UP000038040">
    <property type="component" value="Unplaced"/>
</dbReference>
<evidence type="ECO:0000313" key="12">
    <source>
        <dbReference type="Proteomes" id="UP000274756"/>
    </source>
</evidence>
<comment type="pathway">
    <text evidence="2">Lipid metabolism; sphingolipid metabolism.</text>
</comment>
<evidence type="ECO:0000256" key="6">
    <source>
        <dbReference type="ARBA" id="ARBA00023136"/>
    </source>
</evidence>
<dbReference type="STRING" id="318479.A0A0N4ULN8"/>
<evidence type="ECO:0000259" key="9">
    <source>
        <dbReference type="PROSITE" id="PS50922"/>
    </source>
</evidence>
<evidence type="ECO:0000256" key="4">
    <source>
        <dbReference type="ARBA" id="ARBA00022692"/>
    </source>
</evidence>
<proteinExistence type="predicted"/>
<dbReference type="Pfam" id="PF03798">
    <property type="entry name" value="TRAM_LAG1_CLN8"/>
    <property type="match status" value="1"/>
</dbReference>
<dbReference type="PANTHER" id="PTHR12560">
    <property type="entry name" value="LONGEVITY ASSURANCE FACTOR 1 LAG1"/>
    <property type="match status" value="1"/>
</dbReference>
<name>A0A0N4ULN8_DRAME</name>
<comment type="subcellular location">
    <subcellularLocation>
        <location evidence="1">Membrane</location>
        <topology evidence="1">Multi-pass membrane protein</topology>
    </subcellularLocation>
</comment>
<keyword evidence="6 7" id="KW-0472">Membrane</keyword>
<dbReference type="PIRSF" id="PIRSF005225">
    <property type="entry name" value="LAG1_LAC1"/>
    <property type="match status" value="1"/>
</dbReference>
<accession>A0A0N4ULN8</accession>
<dbReference type="UniPathway" id="UPA00222"/>
<dbReference type="Proteomes" id="UP000274756">
    <property type="component" value="Unassembled WGS sequence"/>
</dbReference>
<dbReference type="InterPro" id="IPR016439">
    <property type="entry name" value="Lag1/Lac1-like"/>
</dbReference>
<dbReference type="AlphaFoldDB" id="A0A0N4ULN8"/>
<evidence type="ECO:0000256" key="5">
    <source>
        <dbReference type="ARBA" id="ARBA00022989"/>
    </source>
</evidence>
<evidence type="ECO:0000313" key="11">
    <source>
        <dbReference type="Proteomes" id="UP000038040"/>
    </source>
</evidence>
<gene>
    <name evidence="10" type="ORF">DME_LOCUS10453</name>
</gene>
<dbReference type="WBParaSite" id="DME_0000872001-mRNA-1">
    <property type="protein sequence ID" value="DME_0000872001-mRNA-1"/>
    <property type="gene ID" value="DME_0000872001"/>
</dbReference>
<dbReference type="GO" id="GO:0050291">
    <property type="term" value="F:sphingosine N-acyltransferase activity"/>
    <property type="evidence" value="ECO:0007669"/>
    <property type="project" value="InterPro"/>
</dbReference>
<evidence type="ECO:0000256" key="7">
    <source>
        <dbReference type="PROSITE-ProRule" id="PRU00205"/>
    </source>
</evidence>
<feature type="transmembrane region" description="Helical" evidence="8">
    <location>
        <begin position="41"/>
        <end position="65"/>
    </location>
</feature>
<dbReference type="PANTHER" id="PTHR12560:SF21">
    <property type="entry name" value="CERAMIDE SYNTHASE HYL-2"/>
    <property type="match status" value="1"/>
</dbReference>
<reference evidence="13" key="1">
    <citation type="submission" date="2017-02" db="UniProtKB">
        <authorList>
            <consortium name="WormBaseParasite"/>
        </authorList>
    </citation>
    <scope>IDENTIFICATION</scope>
</reference>
<evidence type="ECO:0000313" key="13">
    <source>
        <dbReference type="WBParaSite" id="DME_0000872001-mRNA-1"/>
    </source>
</evidence>
<feature type="transmembrane region" description="Helical" evidence="8">
    <location>
        <begin position="139"/>
        <end position="159"/>
    </location>
</feature>
<evidence type="ECO:0000256" key="2">
    <source>
        <dbReference type="ARBA" id="ARBA00004760"/>
    </source>
</evidence>
<comment type="pathway">
    <text evidence="3">Sphingolipid metabolism.</text>
</comment>
<feature type="domain" description="TLC" evidence="9">
    <location>
        <begin position="90"/>
        <end position="302"/>
    </location>
</feature>
<dbReference type="PROSITE" id="PS50922">
    <property type="entry name" value="TLC"/>
    <property type="match status" value="1"/>
</dbReference>
<dbReference type="SMART" id="SM00724">
    <property type="entry name" value="TLC"/>
    <property type="match status" value="1"/>
</dbReference>
<dbReference type="GO" id="GO:0046513">
    <property type="term" value="P:ceramide biosynthetic process"/>
    <property type="evidence" value="ECO:0007669"/>
    <property type="project" value="InterPro"/>
</dbReference>
<evidence type="ECO:0000256" key="1">
    <source>
        <dbReference type="ARBA" id="ARBA00004141"/>
    </source>
</evidence>
<feature type="transmembrane region" description="Helical" evidence="8">
    <location>
        <begin position="96"/>
        <end position="114"/>
    </location>
</feature>
<organism evidence="11 13">
    <name type="scientific">Dracunculus medinensis</name>
    <name type="common">Guinea worm</name>
    <dbReference type="NCBI Taxonomy" id="318479"/>
    <lineage>
        <taxon>Eukaryota</taxon>
        <taxon>Metazoa</taxon>
        <taxon>Ecdysozoa</taxon>
        <taxon>Nematoda</taxon>
        <taxon>Chromadorea</taxon>
        <taxon>Rhabditida</taxon>
        <taxon>Spirurina</taxon>
        <taxon>Dracunculoidea</taxon>
        <taxon>Dracunculidae</taxon>
        <taxon>Dracunculus</taxon>
    </lineage>
</organism>
<evidence type="ECO:0000313" key="10">
    <source>
        <dbReference type="EMBL" id="VDN60480.1"/>
    </source>
</evidence>
<dbReference type="OrthoDB" id="537032at2759"/>
<keyword evidence="4 7" id="KW-0812">Transmembrane</keyword>
<dbReference type="InterPro" id="IPR006634">
    <property type="entry name" value="TLC-dom"/>
</dbReference>
<sequence length="326" mass="38696">MGIWDDSFWLPENVTWNDLKSTSAVRYPDVNDLYYVIKYTLILLFVRILVESFIFLPLGIFFGWVDVSYGTINRISAHLCFGFAGKSKFKRVAETAWRFLFYSCIWLAGLFILWNEPQMRDVAECWRNWPHHPISESVWWYYIIETSFYCALLFSSLAFDIKRDDFWQMTLHHTITIILLFMSFTMNMVRAGTLVLFCHDLADIFIELGKLFRYAGWETALLIDFIVFFFLWVLTRLIYYPFWFIRSVLFDAPALIQSDYRWQNLLEKPIVPRILATMLFCLLILHIFWTYLIVKVALTTIHGGELDDIRESDETGNNEKSAKKKL</sequence>
<dbReference type="GO" id="GO:0016020">
    <property type="term" value="C:membrane"/>
    <property type="evidence" value="ECO:0007669"/>
    <property type="project" value="UniProtKB-SubCell"/>
</dbReference>